<dbReference type="AlphaFoldDB" id="A0A512RFK1"/>
<comment type="caution">
    <text evidence="2">The sequence shown here is derived from an EMBL/GenBank/DDBJ whole genome shotgun (WGS) entry which is preliminary data.</text>
</comment>
<proteinExistence type="predicted"/>
<feature type="coiled-coil region" evidence="1">
    <location>
        <begin position="23"/>
        <end position="50"/>
    </location>
</feature>
<accession>A0A512RFK1</accession>
<gene>
    <name evidence="2" type="ORF">CCY01nite_07570</name>
</gene>
<name>A0A512RFK1_9BACT</name>
<protein>
    <recommendedName>
        <fullName evidence="4">TerB family tellurite resistance protein</fullName>
    </recommendedName>
</protein>
<keyword evidence="1" id="KW-0175">Coiled coil</keyword>
<evidence type="ECO:0000256" key="1">
    <source>
        <dbReference type="SAM" id="Coils"/>
    </source>
</evidence>
<sequence length="214" mass="24792">MLKVPSLVGITVAFVFLVGFKTAKAQSAEIQQLMLNIQKLNQLKSLLEQMYKGYTILSTGYNTIKDLSEGNFSLHKTFLDGLLSVSPTVKKYKRVVDIVSLQQQLLRHSKEALRRYTIDQLFKEGELRYLEEVYARLIEGSLNNLDALLMVITANQLRMNDAERLSAIDRIYDDMKRKVDFSNYFQQKITLLAAQRNKAKSQYQSLQEYFEMEK</sequence>
<reference evidence="2 3" key="1">
    <citation type="submission" date="2019-07" db="EMBL/GenBank/DDBJ databases">
        <title>Whole genome shotgun sequence of Chitinophaga cymbidii NBRC 109752.</title>
        <authorList>
            <person name="Hosoyama A."/>
            <person name="Uohara A."/>
            <person name="Ohji S."/>
            <person name="Ichikawa N."/>
        </authorList>
    </citation>
    <scope>NUCLEOTIDE SEQUENCE [LARGE SCALE GENOMIC DNA]</scope>
    <source>
        <strain evidence="2 3">NBRC 109752</strain>
    </source>
</reference>
<keyword evidence="3" id="KW-1185">Reference proteome</keyword>
<dbReference type="EMBL" id="BKAU01000001">
    <property type="protein sequence ID" value="GEP94497.1"/>
    <property type="molecule type" value="Genomic_DNA"/>
</dbReference>
<organism evidence="2 3">
    <name type="scientific">Chitinophaga cymbidii</name>
    <dbReference type="NCBI Taxonomy" id="1096750"/>
    <lineage>
        <taxon>Bacteria</taxon>
        <taxon>Pseudomonadati</taxon>
        <taxon>Bacteroidota</taxon>
        <taxon>Chitinophagia</taxon>
        <taxon>Chitinophagales</taxon>
        <taxon>Chitinophagaceae</taxon>
        <taxon>Chitinophaga</taxon>
    </lineage>
</organism>
<dbReference type="Proteomes" id="UP000321436">
    <property type="component" value="Unassembled WGS sequence"/>
</dbReference>
<evidence type="ECO:0008006" key="4">
    <source>
        <dbReference type="Google" id="ProtNLM"/>
    </source>
</evidence>
<evidence type="ECO:0000313" key="3">
    <source>
        <dbReference type="Proteomes" id="UP000321436"/>
    </source>
</evidence>
<evidence type="ECO:0000313" key="2">
    <source>
        <dbReference type="EMBL" id="GEP94497.1"/>
    </source>
</evidence>
<dbReference type="OrthoDB" id="826958at2"/>